<dbReference type="Proteomes" id="UP000184310">
    <property type="component" value="Unassembled WGS sequence"/>
</dbReference>
<sequence length="100" mass="10800">MIIGSNNPYSVANTTPNNYVNKTTNADKTDKTEGIKGKHKHGHNHHHIKKSDDGGITKTNGTDTLQLSPQAADALNKMKAASQSSDNQTNTQTNTEVNNQ</sequence>
<keyword evidence="3" id="KW-1185">Reference proteome</keyword>
<dbReference type="RefSeq" id="WP_072991144.1">
    <property type="nucleotide sequence ID" value="NZ_FQZB01000015.1"/>
</dbReference>
<proteinExistence type="predicted"/>
<evidence type="ECO:0000313" key="3">
    <source>
        <dbReference type="Proteomes" id="UP000184310"/>
    </source>
</evidence>
<dbReference type="EMBL" id="FQZB01000015">
    <property type="protein sequence ID" value="SHK29662.1"/>
    <property type="molecule type" value="Genomic_DNA"/>
</dbReference>
<feature type="compositionally biased region" description="Polar residues" evidence="1">
    <location>
        <begin position="57"/>
        <end position="69"/>
    </location>
</feature>
<feature type="compositionally biased region" description="Basic residues" evidence="1">
    <location>
        <begin position="37"/>
        <end position="49"/>
    </location>
</feature>
<dbReference type="AlphaFoldDB" id="A0A1M6RB48"/>
<gene>
    <name evidence="2" type="ORF">SAMN02745163_03592</name>
</gene>
<feature type="compositionally biased region" description="Polar residues" evidence="1">
    <location>
        <begin position="1"/>
        <end position="20"/>
    </location>
</feature>
<organism evidence="2 3">
    <name type="scientific">Clostridium cavendishii DSM 21758</name>
    <dbReference type="NCBI Taxonomy" id="1121302"/>
    <lineage>
        <taxon>Bacteria</taxon>
        <taxon>Bacillati</taxon>
        <taxon>Bacillota</taxon>
        <taxon>Clostridia</taxon>
        <taxon>Eubacteriales</taxon>
        <taxon>Clostridiaceae</taxon>
        <taxon>Clostridium</taxon>
    </lineage>
</organism>
<evidence type="ECO:0000313" key="2">
    <source>
        <dbReference type="EMBL" id="SHK29662.1"/>
    </source>
</evidence>
<name>A0A1M6RB48_9CLOT</name>
<feature type="compositionally biased region" description="Basic and acidic residues" evidence="1">
    <location>
        <begin position="25"/>
        <end position="36"/>
    </location>
</feature>
<evidence type="ECO:0000256" key="1">
    <source>
        <dbReference type="SAM" id="MobiDB-lite"/>
    </source>
</evidence>
<reference evidence="2 3" key="1">
    <citation type="submission" date="2016-11" db="EMBL/GenBank/DDBJ databases">
        <authorList>
            <person name="Jaros S."/>
            <person name="Januszkiewicz K."/>
            <person name="Wedrychowicz H."/>
        </authorList>
    </citation>
    <scope>NUCLEOTIDE SEQUENCE [LARGE SCALE GENOMIC DNA]</scope>
    <source>
        <strain evidence="2 3">DSM 21758</strain>
    </source>
</reference>
<feature type="compositionally biased region" description="Low complexity" evidence="1">
    <location>
        <begin position="82"/>
        <end position="100"/>
    </location>
</feature>
<feature type="region of interest" description="Disordered" evidence="1">
    <location>
        <begin position="1"/>
        <end position="100"/>
    </location>
</feature>
<accession>A0A1M6RB48</accession>
<protein>
    <submittedName>
        <fullName evidence="2">Uncharacterized protein</fullName>
    </submittedName>
</protein>